<feature type="non-terminal residue" evidence="1">
    <location>
        <position position="1"/>
    </location>
</feature>
<gene>
    <name evidence="1" type="ORF">COZ26_01160</name>
</gene>
<dbReference type="AlphaFoldDB" id="A0A2M7MHI6"/>
<dbReference type="EMBL" id="PFJV01000028">
    <property type="protein sequence ID" value="PIX92559.1"/>
    <property type="molecule type" value="Genomic_DNA"/>
</dbReference>
<evidence type="ECO:0000313" key="2">
    <source>
        <dbReference type="Proteomes" id="UP000230658"/>
    </source>
</evidence>
<sequence>GAAINSTGKVIGITSQAHSDLLGTLGYIINISSVTNWVNQNKNNTAQTNTLLNRLVEFTKG</sequence>
<dbReference type="Proteomes" id="UP000230658">
    <property type="component" value="Unassembled WGS sequence"/>
</dbReference>
<organism evidence="1 2">
    <name type="scientific">Candidatus Kuenenbacteria bacterium CG_4_10_14_3_um_filter_39_14</name>
    <dbReference type="NCBI Taxonomy" id="1974614"/>
    <lineage>
        <taxon>Bacteria</taxon>
        <taxon>Candidatus Kueneniibacteriota</taxon>
    </lineage>
</organism>
<evidence type="ECO:0000313" key="1">
    <source>
        <dbReference type="EMBL" id="PIX92559.1"/>
    </source>
</evidence>
<comment type="caution">
    <text evidence="1">The sequence shown here is derived from an EMBL/GenBank/DDBJ whole genome shotgun (WGS) entry which is preliminary data.</text>
</comment>
<evidence type="ECO:0008006" key="3">
    <source>
        <dbReference type="Google" id="ProtNLM"/>
    </source>
</evidence>
<name>A0A2M7MHI6_9BACT</name>
<protein>
    <recommendedName>
        <fullName evidence="3">Serine protease</fullName>
    </recommendedName>
</protein>
<accession>A0A2M7MHI6</accession>
<proteinExistence type="predicted"/>
<reference evidence="2" key="1">
    <citation type="submission" date="2017-09" db="EMBL/GenBank/DDBJ databases">
        <title>Depth-based differentiation of microbial function through sediment-hosted aquifers and enrichment of novel symbionts in the deep terrestrial subsurface.</title>
        <authorList>
            <person name="Probst A.J."/>
            <person name="Ladd B."/>
            <person name="Jarett J.K."/>
            <person name="Geller-Mcgrath D.E."/>
            <person name="Sieber C.M.K."/>
            <person name="Emerson J.B."/>
            <person name="Anantharaman K."/>
            <person name="Thomas B.C."/>
            <person name="Malmstrom R."/>
            <person name="Stieglmeier M."/>
            <person name="Klingl A."/>
            <person name="Woyke T."/>
            <person name="Ryan C.M."/>
            <person name="Banfield J.F."/>
        </authorList>
    </citation>
    <scope>NUCLEOTIDE SEQUENCE [LARGE SCALE GENOMIC DNA]</scope>
</reference>